<reference evidence="2 3" key="1">
    <citation type="journal article" date="2018" name="Nat. Ecol. Evol.">
        <title>Pezizomycetes genomes reveal the molecular basis of ectomycorrhizal truffle lifestyle.</title>
        <authorList>
            <person name="Murat C."/>
            <person name="Payen T."/>
            <person name="Noel B."/>
            <person name="Kuo A."/>
            <person name="Morin E."/>
            <person name="Chen J."/>
            <person name="Kohler A."/>
            <person name="Krizsan K."/>
            <person name="Balestrini R."/>
            <person name="Da Silva C."/>
            <person name="Montanini B."/>
            <person name="Hainaut M."/>
            <person name="Levati E."/>
            <person name="Barry K.W."/>
            <person name="Belfiori B."/>
            <person name="Cichocki N."/>
            <person name="Clum A."/>
            <person name="Dockter R.B."/>
            <person name="Fauchery L."/>
            <person name="Guy J."/>
            <person name="Iotti M."/>
            <person name="Le Tacon F."/>
            <person name="Lindquist E.A."/>
            <person name="Lipzen A."/>
            <person name="Malagnac F."/>
            <person name="Mello A."/>
            <person name="Molinier V."/>
            <person name="Miyauchi S."/>
            <person name="Poulain J."/>
            <person name="Riccioni C."/>
            <person name="Rubini A."/>
            <person name="Sitrit Y."/>
            <person name="Splivallo R."/>
            <person name="Traeger S."/>
            <person name="Wang M."/>
            <person name="Zifcakova L."/>
            <person name="Wipf D."/>
            <person name="Zambonelli A."/>
            <person name="Paolocci F."/>
            <person name="Nowrousian M."/>
            <person name="Ottonello S."/>
            <person name="Baldrian P."/>
            <person name="Spatafora J.W."/>
            <person name="Henrissat B."/>
            <person name="Nagy L.G."/>
            <person name="Aury J.M."/>
            <person name="Wincker P."/>
            <person name="Grigoriev I.V."/>
            <person name="Bonfante P."/>
            <person name="Martin F.M."/>
        </authorList>
    </citation>
    <scope>NUCLEOTIDE SEQUENCE [LARGE SCALE GENOMIC DNA]</scope>
    <source>
        <strain evidence="2 3">CCBAS932</strain>
    </source>
</reference>
<gene>
    <name evidence="2" type="ORF">P167DRAFT_575100</name>
</gene>
<evidence type="ECO:0000313" key="3">
    <source>
        <dbReference type="Proteomes" id="UP000277580"/>
    </source>
</evidence>
<evidence type="ECO:0000313" key="2">
    <source>
        <dbReference type="EMBL" id="RPB11610.1"/>
    </source>
</evidence>
<dbReference type="Proteomes" id="UP000277580">
    <property type="component" value="Unassembled WGS sequence"/>
</dbReference>
<dbReference type="AlphaFoldDB" id="A0A3N4KM90"/>
<proteinExistence type="predicted"/>
<keyword evidence="3" id="KW-1185">Reference proteome</keyword>
<dbReference type="InParanoid" id="A0A3N4KM90"/>
<name>A0A3N4KM90_9PEZI</name>
<organism evidence="2 3">
    <name type="scientific">Morchella conica CCBAS932</name>
    <dbReference type="NCBI Taxonomy" id="1392247"/>
    <lineage>
        <taxon>Eukaryota</taxon>
        <taxon>Fungi</taxon>
        <taxon>Dikarya</taxon>
        <taxon>Ascomycota</taxon>
        <taxon>Pezizomycotina</taxon>
        <taxon>Pezizomycetes</taxon>
        <taxon>Pezizales</taxon>
        <taxon>Morchellaceae</taxon>
        <taxon>Morchella</taxon>
    </lineage>
</organism>
<accession>A0A3N4KM90</accession>
<dbReference type="EMBL" id="ML119134">
    <property type="protein sequence ID" value="RPB11610.1"/>
    <property type="molecule type" value="Genomic_DNA"/>
</dbReference>
<protein>
    <submittedName>
        <fullName evidence="2">Uncharacterized protein</fullName>
    </submittedName>
</protein>
<feature type="region of interest" description="Disordered" evidence="1">
    <location>
        <begin position="16"/>
        <end position="38"/>
    </location>
</feature>
<sequence length="126" mass="14077">MVTYLTTGLPSLLPARLLRPDPPSIRPPRATTGTRTPTAPTAAAELILQPVEISIPRPPPPPPPSERTGWWGCVLRWLRLYRRGGTYSGDEALRWWRGVAEREAEERGPIRLECWRFLQGGTLGGE</sequence>
<feature type="compositionally biased region" description="Low complexity" evidence="1">
    <location>
        <begin position="27"/>
        <end position="38"/>
    </location>
</feature>
<evidence type="ECO:0000256" key="1">
    <source>
        <dbReference type="SAM" id="MobiDB-lite"/>
    </source>
</evidence>